<dbReference type="RefSeq" id="WP_163662401.1">
    <property type="nucleotide sequence ID" value="NZ_AP022565.1"/>
</dbReference>
<keyword evidence="2" id="KW-1185">Reference proteome</keyword>
<accession>A0A6N4UMH0</accession>
<protein>
    <submittedName>
        <fullName evidence="1">Uncharacterized protein</fullName>
    </submittedName>
</protein>
<name>A0A6N4UMH0_9MYCO</name>
<sequence length="65" mass="7192">MSGGGVTAVDRWIEVSKSAYAHEADGLELLRAIIPMAAPYRVWTNFEFMDNHGGWNEVDALVLGR</sequence>
<dbReference type="EMBL" id="AP022565">
    <property type="protein sequence ID" value="BBX26326.1"/>
    <property type="molecule type" value="Genomic_DNA"/>
</dbReference>
<organism evidence="1 2">
    <name type="scientific">Mycolicibacterium alvei</name>
    <dbReference type="NCBI Taxonomy" id="67081"/>
    <lineage>
        <taxon>Bacteria</taxon>
        <taxon>Bacillati</taxon>
        <taxon>Actinomycetota</taxon>
        <taxon>Actinomycetes</taxon>
        <taxon>Mycobacteriales</taxon>
        <taxon>Mycobacteriaceae</taxon>
        <taxon>Mycolicibacterium</taxon>
    </lineage>
</organism>
<reference evidence="1 2" key="1">
    <citation type="journal article" date="2019" name="Emerg. Microbes Infect.">
        <title>Comprehensive subspecies identification of 175 nontuberculous mycobacteria species based on 7547 genomic profiles.</title>
        <authorList>
            <person name="Matsumoto Y."/>
            <person name="Kinjo T."/>
            <person name="Motooka D."/>
            <person name="Nabeya D."/>
            <person name="Jung N."/>
            <person name="Uechi K."/>
            <person name="Horii T."/>
            <person name="Iida T."/>
            <person name="Fujita J."/>
            <person name="Nakamura S."/>
        </authorList>
    </citation>
    <scope>NUCLEOTIDE SEQUENCE [LARGE SCALE GENOMIC DNA]</scope>
    <source>
        <strain evidence="1 2">JCM 12272</strain>
    </source>
</reference>
<evidence type="ECO:0000313" key="2">
    <source>
        <dbReference type="Proteomes" id="UP000466906"/>
    </source>
</evidence>
<proteinExistence type="predicted"/>
<dbReference type="AlphaFoldDB" id="A0A6N4UMH0"/>
<gene>
    <name evidence="1" type="ORF">MALV_14510</name>
</gene>
<evidence type="ECO:0000313" key="1">
    <source>
        <dbReference type="EMBL" id="BBX26326.1"/>
    </source>
</evidence>
<dbReference type="Proteomes" id="UP000466906">
    <property type="component" value="Chromosome"/>
</dbReference>
<dbReference type="KEGG" id="malv:MALV_14510"/>